<dbReference type="Proteomes" id="UP000185109">
    <property type="component" value="Plasmid pRsp8C3a"/>
</dbReference>
<keyword evidence="2" id="KW-0614">Plasmid</keyword>
<evidence type="ECO:0000256" key="1">
    <source>
        <dbReference type="SAM" id="MobiDB-lite"/>
    </source>
</evidence>
<geneLocation type="plasmid" evidence="3">
    <name>prsp8c3a</name>
</geneLocation>
<evidence type="ECO:0000313" key="2">
    <source>
        <dbReference type="EMBL" id="APO77149.1"/>
    </source>
</evidence>
<sequence>MDATDEIGERFKSMALGGTGRDDQPVQINERHMKVFISIPSVDGEDYIGRRPKDFGPVSKNQARNLQIELQDKHGNLIPAPLLDQHIWNDAGTAKLSGKDASNEARKILREQNVPVDLWPKRVAQGKFSDSDGKEKNRYQLRGEEQFQLMPDGTKRLQSHAYENQIATGAFKGDAQAIYDDGVVYLWRKKGDGVTIESLKRVYAVSDDDGNIVGVPRIAVTASTNVSHSSEFIDLHKEEWGVADKRLKGRTSESVSDRIPEVLVTFKNGRQFDADLVLQHMPGSLEAEKLRTGPGPDETYRNIPINVRNVHGNNWDPIETVHAQYPTYLQDIARNHGMYTGSWASLEAGEKDRLQLTKAENTARFDRYRHEPPARAWFAGAMVPLDDPALIDATKDLTPQERMKAYPLSSITLTVIGKQGGIGGSQRVMSSYGGKEAMPESGFDAVRAFYTGDHTRATPARTETFHALAMPGHIRNAGRGIESFKAALENNRQATPSPRDRRGSTAGSIDMGDAADVSPEQAGMMNSFPLQQNTPAPTPNPPRVYDSRDTGSRNSGHDIS</sequence>
<dbReference type="EMBL" id="CP017242">
    <property type="protein sequence ID" value="APO77149.1"/>
    <property type="molecule type" value="Genomic_DNA"/>
</dbReference>
<evidence type="ECO:0000313" key="3">
    <source>
        <dbReference type="Proteomes" id="UP000185109"/>
    </source>
</evidence>
<dbReference type="RefSeq" id="WP_155774505.1">
    <property type="nucleotide sequence ID" value="NZ_CP017242.1"/>
</dbReference>
<feature type="region of interest" description="Disordered" evidence="1">
    <location>
        <begin position="490"/>
        <end position="560"/>
    </location>
</feature>
<organism evidence="2 3">
    <name type="scientific">Rhizobium etli 8C-3</name>
    <dbReference type="NCBI Taxonomy" id="538025"/>
    <lineage>
        <taxon>Bacteria</taxon>
        <taxon>Pseudomonadati</taxon>
        <taxon>Pseudomonadota</taxon>
        <taxon>Alphaproteobacteria</taxon>
        <taxon>Hyphomicrobiales</taxon>
        <taxon>Rhizobiaceae</taxon>
        <taxon>Rhizobium/Agrobacterium group</taxon>
        <taxon>Rhizobium</taxon>
    </lineage>
</organism>
<feature type="compositionally biased region" description="Basic and acidic residues" evidence="1">
    <location>
        <begin position="545"/>
        <end position="560"/>
    </location>
</feature>
<proteinExistence type="predicted"/>
<accession>A0A1L5PAD9</accession>
<dbReference type="AlphaFoldDB" id="A0A1L5PAD9"/>
<reference evidence="2 3" key="1">
    <citation type="submission" date="2016-09" db="EMBL/GenBank/DDBJ databases">
        <title>The complete genome sequences of Rhizobium gallicum, symbiovars gallicum and phaseoli, symbionts associated to common bean (Phaseolus vulgaris).</title>
        <authorList>
            <person name="Bustos P."/>
            <person name="Santamaria R.I."/>
            <person name="Perez-Carrascal O.M."/>
            <person name="Juarez S."/>
            <person name="Lozano L."/>
            <person name="Martinez-Flores I."/>
            <person name="Martinez-Romero E."/>
            <person name="Cevallos M."/>
            <person name="Romero D."/>
            <person name="Davila G."/>
            <person name="Gonzalez V."/>
        </authorList>
    </citation>
    <scope>NUCLEOTIDE SEQUENCE [LARGE SCALE GENOMIC DNA]</scope>
    <source>
        <strain evidence="2 3">8C-3</strain>
        <plasmid evidence="3">Plasmid prsp8c3a</plasmid>
    </source>
</reference>
<feature type="region of interest" description="Disordered" evidence="1">
    <location>
        <begin position="1"/>
        <end position="24"/>
    </location>
</feature>
<protein>
    <submittedName>
        <fullName evidence="2">Uncharacterized protein</fullName>
    </submittedName>
</protein>
<name>A0A1L5PAD9_RHIET</name>
<gene>
    <name evidence="2" type="ORF">AM571_PA00265</name>
</gene>